<accession>A0A6J6LYS8</accession>
<reference evidence="2" key="1">
    <citation type="submission" date="2020-05" db="EMBL/GenBank/DDBJ databases">
        <authorList>
            <person name="Chiriac C."/>
            <person name="Salcher M."/>
            <person name="Ghai R."/>
            <person name="Kavagutti S V."/>
        </authorList>
    </citation>
    <scope>NUCLEOTIDE SEQUENCE</scope>
</reference>
<gene>
    <name evidence="2" type="ORF">UFOPK2334_00246</name>
    <name evidence="3" type="ORF">UFOPK2870_00073</name>
</gene>
<evidence type="ECO:0000256" key="1">
    <source>
        <dbReference type="SAM" id="MobiDB-lite"/>
    </source>
</evidence>
<dbReference type="EMBL" id="CAEZZL010000001">
    <property type="protein sequence ID" value="CAB4751501.1"/>
    <property type="molecule type" value="Genomic_DNA"/>
</dbReference>
<dbReference type="EMBL" id="CAEZXA010000011">
    <property type="protein sequence ID" value="CAB4666089.1"/>
    <property type="molecule type" value="Genomic_DNA"/>
</dbReference>
<protein>
    <submittedName>
        <fullName evidence="2">Unannotated protein</fullName>
    </submittedName>
</protein>
<proteinExistence type="predicted"/>
<dbReference type="AlphaFoldDB" id="A0A6J6LYS8"/>
<sequence>MKYGLNGTIPATVNSKVGSWGMRLAEGTTVCPLSAKYPENAPRSASAERGILEPVDDAMKAPS</sequence>
<name>A0A6J6LYS8_9ZZZZ</name>
<feature type="region of interest" description="Disordered" evidence="1">
    <location>
        <begin position="39"/>
        <end position="63"/>
    </location>
</feature>
<organism evidence="2">
    <name type="scientific">freshwater metagenome</name>
    <dbReference type="NCBI Taxonomy" id="449393"/>
    <lineage>
        <taxon>unclassified sequences</taxon>
        <taxon>metagenomes</taxon>
        <taxon>ecological metagenomes</taxon>
    </lineage>
</organism>
<evidence type="ECO:0000313" key="2">
    <source>
        <dbReference type="EMBL" id="CAB4666089.1"/>
    </source>
</evidence>
<evidence type="ECO:0000313" key="3">
    <source>
        <dbReference type="EMBL" id="CAB4751501.1"/>
    </source>
</evidence>